<organism evidence="4">
    <name type="scientific">Capitella teleta</name>
    <name type="common">Polychaete worm</name>
    <dbReference type="NCBI Taxonomy" id="283909"/>
    <lineage>
        <taxon>Eukaryota</taxon>
        <taxon>Metazoa</taxon>
        <taxon>Spiralia</taxon>
        <taxon>Lophotrochozoa</taxon>
        <taxon>Annelida</taxon>
        <taxon>Polychaeta</taxon>
        <taxon>Sedentaria</taxon>
        <taxon>Scolecida</taxon>
        <taxon>Capitellidae</taxon>
        <taxon>Capitella</taxon>
    </lineage>
</organism>
<evidence type="ECO:0000259" key="3">
    <source>
        <dbReference type="PROSITE" id="PS51082"/>
    </source>
</evidence>
<dbReference type="OMA" id="NMSTIRC"/>
<dbReference type="OrthoDB" id="10045021at2759"/>
<feature type="region of interest" description="Disordered" evidence="1">
    <location>
        <begin position="321"/>
        <end position="340"/>
    </location>
</feature>
<gene>
    <name evidence="4" type="ORF">CAPTEDRAFT_220300</name>
</gene>
<sequence>METAVDPGPSTESPDQDALPFMIRNVWPVVLIVLGSVSVIVFAAFLILHMRHRRRYDYTALNEDMERPRMIDRANKREKEEVRGRREDKHWFWLRENKSRKDYMLTMFPKTKSDHSTQNSINNFAHFIKHPYIAPVSSVDSTALQTSVAVIIPYYRQGSLKDVIHGDIWINISSVENDFPYRKSRSMENRSWKLSSIEGTLLNEDFKLQHMFWRRICDNFKRIDSLCFGHLIFEMASGYELDSTHPKVTHMSDITDAGLAELLHFIFDGRNQYPTILEIFQHPFFRGVHLKEMENFNESIIRVPSEVRILLKSVRKKQKEKYRYKTDPSERRRSRSSVVEVELQPTPRVMDEGSTVPKIGLREDRKKSSHMPPLDAELSPHAPLPIAAPERSHLLADIRKGMTLRKSSTGKIF</sequence>
<dbReference type="AlphaFoldDB" id="R7T720"/>
<dbReference type="STRING" id="283909.R7T720"/>
<feature type="compositionally biased region" description="Basic and acidic residues" evidence="1">
    <location>
        <begin position="321"/>
        <end position="331"/>
    </location>
</feature>
<evidence type="ECO:0000313" key="5">
    <source>
        <dbReference type="EnsemblMetazoa" id="CapteP220300"/>
    </source>
</evidence>
<dbReference type="InterPro" id="IPR003124">
    <property type="entry name" value="WH2_dom"/>
</dbReference>
<evidence type="ECO:0000313" key="6">
    <source>
        <dbReference type="Proteomes" id="UP000014760"/>
    </source>
</evidence>
<dbReference type="PROSITE" id="PS51082">
    <property type="entry name" value="WH2"/>
    <property type="match status" value="1"/>
</dbReference>
<dbReference type="EMBL" id="AMQN01014981">
    <property type="status" value="NOT_ANNOTATED_CDS"/>
    <property type="molecule type" value="Genomic_DNA"/>
</dbReference>
<keyword evidence="2" id="KW-1133">Transmembrane helix</keyword>
<name>R7T720_CAPTE</name>
<reference evidence="5" key="3">
    <citation type="submission" date="2015-06" db="UniProtKB">
        <authorList>
            <consortium name="EnsemblMetazoa"/>
        </authorList>
    </citation>
    <scope>IDENTIFICATION</scope>
</reference>
<reference evidence="4 6" key="2">
    <citation type="journal article" date="2013" name="Nature">
        <title>Insights into bilaterian evolution from three spiralian genomes.</title>
        <authorList>
            <person name="Simakov O."/>
            <person name="Marletaz F."/>
            <person name="Cho S.J."/>
            <person name="Edsinger-Gonzales E."/>
            <person name="Havlak P."/>
            <person name="Hellsten U."/>
            <person name="Kuo D.H."/>
            <person name="Larsson T."/>
            <person name="Lv J."/>
            <person name="Arendt D."/>
            <person name="Savage R."/>
            <person name="Osoegawa K."/>
            <person name="de Jong P."/>
            <person name="Grimwood J."/>
            <person name="Chapman J.A."/>
            <person name="Shapiro H."/>
            <person name="Aerts A."/>
            <person name="Otillar R.P."/>
            <person name="Terry A.Y."/>
            <person name="Boore J.L."/>
            <person name="Grigoriev I.V."/>
            <person name="Lindberg D.R."/>
            <person name="Seaver E.C."/>
            <person name="Weisblat D.A."/>
            <person name="Putnam N.H."/>
            <person name="Rokhsar D.S."/>
        </authorList>
    </citation>
    <scope>NUCLEOTIDE SEQUENCE</scope>
    <source>
        <strain evidence="4 6">I ESC-2004</strain>
    </source>
</reference>
<keyword evidence="2" id="KW-0472">Membrane</keyword>
<feature type="domain" description="WH2" evidence="3">
    <location>
        <begin position="390"/>
        <end position="407"/>
    </location>
</feature>
<accession>R7T720</accession>
<evidence type="ECO:0000256" key="2">
    <source>
        <dbReference type="SAM" id="Phobius"/>
    </source>
</evidence>
<keyword evidence="2" id="KW-0812">Transmembrane</keyword>
<evidence type="ECO:0000313" key="4">
    <source>
        <dbReference type="EMBL" id="ELT89198.1"/>
    </source>
</evidence>
<keyword evidence="6" id="KW-1185">Reference proteome</keyword>
<dbReference type="EMBL" id="KB311483">
    <property type="protein sequence ID" value="ELT89198.1"/>
    <property type="molecule type" value="Genomic_DNA"/>
</dbReference>
<dbReference type="EnsemblMetazoa" id="CapteT220300">
    <property type="protein sequence ID" value="CapteP220300"/>
    <property type="gene ID" value="CapteG220300"/>
</dbReference>
<reference evidence="6" key="1">
    <citation type="submission" date="2012-12" db="EMBL/GenBank/DDBJ databases">
        <authorList>
            <person name="Hellsten U."/>
            <person name="Grimwood J."/>
            <person name="Chapman J.A."/>
            <person name="Shapiro H."/>
            <person name="Aerts A."/>
            <person name="Otillar R.P."/>
            <person name="Terry A.Y."/>
            <person name="Boore J.L."/>
            <person name="Simakov O."/>
            <person name="Marletaz F."/>
            <person name="Cho S.-J."/>
            <person name="Edsinger-Gonzales E."/>
            <person name="Havlak P."/>
            <person name="Kuo D.-H."/>
            <person name="Larsson T."/>
            <person name="Lv J."/>
            <person name="Arendt D."/>
            <person name="Savage R."/>
            <person name="Osoegawa K."/>
            <person name="de Jong P."/>
            <person name="Lindberg D.R."/>
            <person name="Seaver E.C."/>
            <person name="Weisblat D.A."/>
            <person name="Putnam N.H."/>
            <person name="Grigoriev I.V."/>
            <person name="Rokhsar D.S."/>
        </authorList>
    </citation>
    <scope>NUCLEOTIDE SEQUENCE</scope>
    <source>
        <strain evidence="6">I ESC-2004</strain>
    </source>
</reference>
<protein>
    <recommendedName>
        <fullName evidence="3">WH2 domain-containing protein</fullName>
    </recommendedName>
</protein>
<feature type="region of interest" description="Disordered" evidence="1">
    <location>
        <begin position="360"/>
        <end position="384"/>
    </location>
</feature>
<dbReference type="HOGENOM" id="CLU_666063_0_0_1"/>
<dbReference type="GO" id="GO:0003779">
    <property type="term" value="F:actin binding"/>
    <property type="evidence" value="ECO:0007669"/>
    <property type="project" value="InterPro"/>
</dbReference>
<proteinExistence type="predicted"/>
<feature type="transmembrane region" description="Helical" evidence="2">
    <location>
        <begin position="26"/>
        <end position="48"/>
    </location>
</feature>
<evidence type="ECO:0000256" key="1">
    <source>
        <dbReference type="SAM" id="MobiDB-lite"/>
    </source>
</evidence>
<dbReference type="Proteomes" id="UP000014760">
    <property type="component" value="Unassembled WGS sequence"/>
</dbReference>